<reference evidence="3" key="1">
    <citation type="submission" date="2017-04" db="EMBL/GenBank/DDBJ databases">
        <title>Genome evolution of the luminous symbionts of deep sea anglerfish.</title>
        <authorList>
            <person name="Hendry T.A."/>
        </authorList>
    </citation>
    <scope>NUCLEOTIDE SEQUENCE [LARGE SCALE GENOMIC DNA]</scope>
</reference>
<comment type="caution">
    <text evidence="2">The sequence shown here is derived from an EMBL/GenBank/DDBJ whole genome shotgun (WGS) entry which is preliminary data.</text>
</comment>
<feature type="domain" description="Transposase DDE" evidence="1">
    <location>
        <begin position="3"/>
        <end position="55"/>
    </location>
</feature>
<protein>
    <submittedName>
        <fullName evidence="2">Mobile element protein</fullName>
    </submittedName>
</protein>
<gene>
    <name evidence="2" type="ORF">BTN49_0458</name>
</gene>
<dbReference type="EMBL" id="NBYY01000009">
    <property type="protein sequence ID" value="PCS23490.1"/>
    <property type="molecule type" value="Genomic_DNA"/>
</dbReference>
<sequence length="58" mass="6571">MALKLYLIINDKVGIISVNVTITNVDDRKLVPDMVDNLWVLLYGYKGYISNSLEKNSP</sequence>
<accession>A0A2A5T5W3</accession>
<dbReference type="RefSeq" id="WP_199399281.1">
    <property type="nucleotide sequence ID" value="NZ_CAWNJE010000005.1"/>
</dbReference>
<dbReference type="Proteomes" id="UP000219020">
    <property type="component" value="Unassembled WGS sequence"/>
</dbReference>
<evidence type="ECO:0000313" key="3">
    <source>
        <dbReference type="Proteomes" id="UP000219020"/>
    </source>
</evidence>
<organism evidence="2 3">
    <name type="scientific">Candidatus Enterovibrio escicola</name>
    <dbReference type="NCBI Taxonomy" id="1927127"/>
    <lineage>
        <taxon>Bacteria</taxon>
        <taxon>Pseudomonadati</taxon>
        <taxon>Pseudomonadota</taxon>
        <taxon>Gammaproteobacteria</taxon>
        <taxon>Vibrionales</taxon>
        <taxon>Vibrionaceae</taxon>
        <taxon>Enterovibrio</taxon>
    </lineage>
</organism>
<evidence type="ECO:0000259" key="1">
    <source>
        <dbReference type="Pfam" id="PF13612"/>
    </source>
</evidence>
<evidence type="ECO:0000313" key="2">
    <source>
        <dbReference type="EMBL" id="PCS23490.1"/>
    </source>
</evidence>
<keyword evidence="3" id="KW-1185">Reference proteome</keyword>
<dbReference type="InterPro" id="IPR025668">
    <property type="entry name" value="Tnp_DDE_dom"/>
</dbReference>
<name>A0A2A5T5W3_9GAMM</name>
<proteinExistence type="predicted"/>
<dbReference type="Pfam" id="PF13612">
    <property type="entry name" value="DDE_Tnp_1_3"/>
    <property type="match status" value="1"/>
</dbReference>
<dbReference type="GeneID" id="66953156"/>
<dbReference type="AlphaFoldDB" id="A0A2A5T5W3"/>